<protein>
    <submittedName>
        <fullName evidence="3">GIY-YIG nuclease superfamily protein</fullName>
    </submittedName>
</protein>
<accession>A0A194AFY9</accession>
<evidence type="ECO:0000259" key="2">
    <source>
        <dbReference type="PROSITE" id="PS50164"/>
    </source>
</evidence>
<evidence type="ECO:0000256" key="1">
    <source>
        <dbReference type="ARBA" id="ARBA00007435"/>
    </source>
</evidence>
<dbReference type="SUPFAM" id="SSF82771">
    <property type="entry name" value="GIY-YIG endonuclease"/>
    <property type="match status" value="1"/>
</dbReference>
<dbReference type="RefSeq" id="WP_069857752.1">
    <property type="nucleotide sequence ID" value="NZ_BDFE01000010.1"/>
</dbReference>
<dbReference type="OrthoDB" id="287318at2"/>
<sequence>MTGQTWHVYMLRCRDNSLYTGVALDVLKRFEEHCTGKGARCTRAKGVRELAYAVALFSKSQAYAVEYRIKRLAKSSKEQIVREQWNARELLEYLNLSSTR</sequence>
<comment type="similarity">
    <text evidence="1">Belongs to the UPF0213 family.</text>
</comment>
<dbReference type="PROSITE" id="PS50164">
    <property type="entry name" value="GIY_YIG"/>
    <property type="match status" value="1"/>
</dbReference>
<proteinExistence type="inferred from homology"/>
<dbReference type="Pfam" id="PF01541">
    <property type="entry name" value="GIY-YIG"/>
    <property type="match status" value="1"/>
</dbReference>
<dbReference type="InterPro" id="IPR000305">
    <property type="entry name" value="GIY-YIG_endonuc"/>
</dbReference>
<evidence type="ECO:0000313" key="4">
    <source>
        <dbReference type="Proteomes" id="UP000095200"/>
    </source>
</evidence>
<gene>
    <name evidence="3" type="ORF">DPF_0951</name>
</gene>
<dbReference type="InterPro" id="IPR050190">
    <property type="entry name" value="UPF0213_domain"/>
</dbReference>
<dbReference type="PANTHER" id="PTHR34477">
    <property type="entry name" value="UPF0213 PROTEIN YHBQ"/>
    <property type="match status" value="1"/>
</dbReference>
<dbReference type="AlphaFoldDB" id="A0A194AFY9"/>
<keyword evidence="4" id="KW-1185">Reference proteome</keyword>
<dbReference type="Gene3D" id="3.40.1440.10">
    <property type="entry name" value="GIY-YIG endonuclease"/>
    <property type="match status" value="1"/>
</dbReference>
<comment type="caution">
    <text evidence="3">The sequence shown here is derived from an EMBL/GenBank/DDBJ whole genome shotgun (WGS) entry which is preliminary data.</text>
</comment>
<name>A0A194AFY9_9BACT</name>
<feature type="domain" description="GIY-YIG" evidence="2">
    <location>
        <begin position="4"/>
        <end position="79"/>
    </location>
</feature>
<organism evidence="3 4">
    <name type="scientific">Desulfoplanes formicivorans</name>
    <dbReference type="NCBI Taxonomy" id="1592317"/>
    <lineage>
        <taxon>Bacteria</taxon>
        <taxon>Pseudomonadati</taxon>
        <taxon>Thermodesulfobacteriota</taxon>
        <taxon>Desulfovibrionia</taxon>
        <taxon>Desulfovibrionales</taxon>
        <taxon>Desulfoplanaceae</taxon>
        <taxon>Desulfoplanes</taxon>
    </lineage>
</organism>
<dbReference type="CDD" id="cd10456">
    <property type="entry name" value="GIY-YIG_UPF0213"/>
    <property type="match status" value="1"/>
</dbReference>
<dbReference type="PANTHER" id="PTHR34477:SF1">
    <property type="entry name" value="UPF0213 PROTEIN YHBQ"/>
    <property type="match status" value="1"/>
</dbReference>
<dbReference type="EMBL" id="BDFE01000010">
    <property type="protein sequence ID" value="GAU08248.1"/>
    <property type="molecule type" value="Genomic_DNA"/>
</dbReference>
<dbReference type="STRING" id="1592317.DPF_0951"/>
<reference evidence="4" key="1">
    <citation type="submission" date="2016-06" db="EMBL/GenBank/DDBJ databases">
        <title>Draft genome sequence of Desulfoplanes formicivorans strain Pf12B.</title>
        <authorList>
            <person name="Watanabe M."/>
            <person name="Kojima H."/>
            <person name="Fukui M."/>
        </authorList>
    </citation>
    <scope>NUCLEOTIDE SEQUENCE [LARGE SCALE GENOMIC DNA]</scope>
    <source>
        <strain evidence="4">Pf12B</strain>
    </source>
</reference>
<dbReference type="Proteomes" id="UP000095200">
    <property type="component" value="Unassembled WGS sequence"/>
</dbReference>
<dbReference type="InterPro" id="IPR035901">
    <property type="entry name" value="GIY-YIG_endonuc_sf"/>
</dbReference>
<evidence type="ECO:0000313" key="3">
    <source>
        <dbReference type="EMBL" id="GAU08248.1"/>
    </source>
</evidence>